<gene>
    <name evidence="4" type="ORF">JF625_00785</name>
</gene>
<proteinExistence type="predicted"/>
<name>A0A952FFA4_9PROT</name>
<evidence type="ECO:0000313" key="5">
    <source>
        <dbReference type="Proteomes" id="UP000700706"/>
    </source>
</evidence>
<dbReference type="InterPro" id="IPR011761">
    <property type="entry name" value="ATP-grasp"/>
</dbReference>
<dbReference type="Gene3D" id="3.30.1490.20">
    <property type="entry name" value="ATP-grasp fold, A domain"/>
    <property type="match status" value="1"/>
</dbReference>
<dbReference type="InterPro" id="IPR013815">
    <property type="entry name" value="ATP_grasp_subdomain_1"/>
</dbReference>
<accession>A0A952FFA4</accession>
<dbReference type="PROSITE" id="PS50975">
    <property type="entry name" value="ATP_GRASP"/>
    <property type="match status" value="1"/>
</dbReference>
<dbReference type="PANTHER" id="PTHR23132">
    <property type="entry name" value="D-ALANINE--D-ALANINE LIGASE"/>
    <property type="match status" value="1"/>
</dbReference>
<feature type="non-terminal residue" evidence="4">
    <location>
        <position position="1"/>
    </location>
</feature>
<comment type="caution">
    <text evidence="4">The sequence shown here is derived from an EMBL/GenBank/DDBJ whole genome shotgun (WGS) entry which is preliminary data.</text>
</comment>
<feature type="region of interest" description="Disordered" evidence="2">
    <location>
        <begin position="158"/>
        <end position="187"/>
    </location>
</feature>
<feature type="domain" description="ATP-grasp" evidence="3">
    <location>
        <begin position="46"/>
        <end position="281"/>
    </location>
</feature>
<dbReference type="AlphaFoldDB" id="A0A952FFA4"/>
<evidence type="ECO:0000259" key="3">
    <source>
        <dbReference type="PROSITE" id="PS50975"/>
    </source>
</evidence>
<organism evidence="4 5">
    <name type="scientific">Inquilinus limosus</name>
    <dbReference type="NCBI Taxonomy" id="171674"/>
    <lineage>
        <taxon>Bacteria</taxon>
        <taxon>Pseudomonadati</taxon>
        <taxon>Pseudomonadota</taxon>
        <taxon>Alphaproteobacteria</taxon>
        <taxon>Rhodospirillales</taxon>
        <taxon>Rhodospirillaceae</taxon>
        <taxon>Inquilinus</taxon>
    </lineage>
</organism>
<dbReference type="EMBL" id="JAEKLZ010000029">
    <property type="protein sequence ID" value="MBW8723678.1"/>
    <property type="molecule type" value="Genomic_DNA"/>
</dbReference>
<evidence type="ECO:0000256" key="1">
    <source>
        <dbReference type="PROSITE-ProRule" id="PRU00409"/>
    </source>
</evidence>
<dbReference type="GO" id="GO:0005524">
    <property type="term" value="F:ATP binding"/>
    <property type="evidence" value="ECO:0007669"/>
    <property type="project" value="UniProtKB-UniRule"/>
</dbReference>
<keyword evidence="1" id="KW-0547">Nucleotide-binding</keyword>
<evidence type="ECO:0000313" key="4">
    <source>
        <dbReference type="EMBL" id="MBW8723678.1"/>
    </source>
</evidence>
<dbReference type="SUPFAM" id="SSF56059">
    <property type="entry name" value="Glutathione synthetase ATP-binding domain-like"/>
    <property type="match status" value="1"/>
</dbReference>
<dbReference type="Proteomes" id="UP000700706">
    <property type="component" value="Unassembled WGS sequence"/>
</dbReference>
<evidence type="ECO:0000256" key="2">
    <source>
        <dbReference type="SAM" id="MobiDB-lite"/>
    </source>
</evidence>
<protein>
    <recommendedName>
        <fullName evidence="3">ATP-grasp domain-containing protein</fullName>
    </recommendedName>
</protein>
<dbReference type="PANTHER" id="PTHR23132:SF23">
    <property type="entry name" value="D-ALANINE--D-ALANINE LIGASE B"/>
    <property type="match status" value="1"/>
</dbReference>
<reference evidence="4" key="1">
    <citation type="submission" date="2020-06" db="EMBL/GenBank/DDBJ databases">
        <title>Stable isotope informed genome-resolved metagenomics uncovers potential trophic interactions in rhizosphere soil.</title>
        <authorList>
            <person name="Starr E.P."/>
            <person name="Shi S."/>
            <person name="Blazewicz S.J."/>
            <person name="Koch B.J."/>
            <person name="Probst A.J."/>
            <person name="Hungate B.A."/>
            <person name="Pett-Ridge J."/>
            <person name="Firestone M.K."/>
            <person name="Banfield J.F."/>
        </authorList>
    </citation>
    <scope>NUCLEOTIDE SEQUENCE</scope>
    <source>
        <strain evidence="4">YM_69_17</strain>
    </source>
</reference>
<sequence length="290" mass="30823">ILWCQTDGIAYYRGSAVSALARLAGISTYGSPPQAQHLCQDKFKCTALAAAAGLPVPPTALAEGRRVIAGAAMLDGPGPFFVKPNTLGAKIGIFAESRTANAAAALEVAARLWDRYRDRAVIQPFLPGHDVRVSFMDTGRPLAASLGIARLGQDPGSETGGAFMTMRDNASLSGSRDTEGGRTGFGEGQQRAFIPQLTDLRTQAGPVAARIVFAAEALVPRLAEIFGLRDYFSVDLRADEDGDVRILEFETCPAVTIYDFQTYLRDAHGLSLGAALARSLALAHRRTADL</sequence>
<dbReference type="GO" id="GO:0008716">
    <property type="term" value="F:D-alanine-D-alanine ligase activity"/>
    <property type="evidence" value="ECO:0007669"/>
    <property type="project" value="TreeGrafter"/>
</dbReference>
<dbReference type="GO" id="GO:0046872">
    <property type="term" value="F:metal ion binding"/>
    <property type="evidence" value="ECO:0007669"/>
    <property type="project" value="InterPro"/>
</dbReference>
<keyword evidence="1" id="KW-0067">ATP-binding</keyword>
<dbReference type="Gene3D" id="3.30.470.20">
    <property type="entry name" value="ATP-grasp fold, B domain"/>
    <property type="match status" value="1"/>
</dbReference>